<accession>A0ABS3CJS2</accession>
<gene>
    <name evidence="1" type="ORF">J0A69_18050</name>
</gene>
<dbReference type="EMBL" id="JAFKCU010000005">
    <property type="protein sequence ID" value="MBN7817348.1"/>
    <property type="molecule type" value="Genomic_DNA"/>
</dbReference>
<dbReference type="RefSeq" id="WP_206588023.1">
    <property type="nucleotide sequence ID" value="NZ_JAFKCU010000005.1"/>
</dbReference>
<reference evidence="1 2" key="1">
    <citation type="submission" date="2021-03" db="EMBL/GenBank/DDBJ databases">
        <title>novel species isolated from a fishpond in China.</title>
        <authorList>
            <person name="Lu H."/>
            <person name="Cai Z."/>
        </authorList>
    </citation>
    <scope>NUCLEOTIDE SEQUENCE [LARGE SCALE GENOMIC DNA]</scope>
    <source>
        <strain evidence="1 2">YJ13C</strain>
    </source>
</reference>
<evidence type="ECO:0000313" key="1">
    <source>
        <dbReference type="EMBL" id="MBN7817348.1"/>
    </source>
</evidence>
<name>A0ABS3CJS2_9BACT</name>
<dbReference type="Proteomes" id="UP000664480">
    <property type="component" value="Unassembled WGS sequence"/>
</dbReference>
<protein>
    <submittedName>
        <fullName evidence="1">Uncharacterized protein</fullName>
    </submittedName>
</protein>
<proteinExistence type="predicted"/>
<keyword evidence="2" id="KW-1185">Reference proteome</keyword>
<evidence type="ECO:0000313" key="2">
    <source>
        <dbReference type="Proteomes" id="UP000664480"/>
    </source>
</evidence>
<organism evidence="1 2">
    <name type="scientific">Algoriphagus pacificus</name>
    <dbReference type="NCBI Taxonomy" id="2811234"/>
    <lineage>
        <taxon>Bacteria</taxon>
        <taxon>Pseudomonadati</taxon>
        <taxon>Bacteroidota</taxon>
        <taxon>Cytophagia</taxon>
        <taxon>Cytophagales</taxon>
        <taxon>Cyclobacteriaceae</taxon>
        <taxon>Algoriphagus</taxon>
    </lineage>
</organism>
<comment type="caution">
    <text evidence="1">The sequence shown here is derived from an EMBL/GenBank/DDBJ whole genome shotgun (WGS) entry which is preliminary data.</text>
</comment>
<sequence>MQLTAKELHGLCQMPKKVLIASKGMIGRRTFVRLTSILLACGRRRLGRWTTVDI</sequence>